<gene>
    <name evidence="1" type="ORF">LOK49_LG10G02105</name>
</gene>
<accession>A0ACC0G8Z4</accession>
<keyword evidence="2" id="KW-1185">Reference proteome</keyword>
<dbReference type="EMBL" id="CM045767">
    <property type="protein sequence ID" value="KAI7996983.1"/>
    <property type="molecule type" value="Genomic_DNA"/>
</dbReference>
<dbReference type="Proteomes" id="UP001060215">
    <property type="component" value="Chromosome 10"/>
</dbReference>
<reference evidence="1 2" key="1">
    <citation type="journal article" date="2022" name="Plant J.">
        <title>Chromosome-level genome of Camellia lanceoleosa provides a valuable resource for understanding genome evolution and self-incompatibility.</title>
        <authorList>
            <person name="Gong W."/>
            <person name="Xiao S."/>
            <person name="Wang L."/>
            <person name="Liao Z."/>
            <person name="Chang Y."/>
            <person name="Mo W."/>
            <person name="Hu G."/>
            <person name="Li W."/>
            <person name="Zhao G."/>
            <person name="Zhu H."/>
            <person name="Hu X."/>
            <person name="Ji K."/>
            <person name="Xiang X."/>
            <person name="Song Q."/>
            <person name="Yuan D."/>
            <person name="Jin S."/>
            <person name="Zhang L."/>
        </authorList>
    </citation>
    <scope>NUCLEOTIDE SEQUENCE [LARGE SCALE GENOMIC DNA]</scope>
    <source>
        <strain evidence="1">SQ_2022a</strain>
    </source>
</reference>
<name>A0ACC0G8Z4_9ERIC</name>
<evidence type="ECO:0000313" key="1">
    <source>
        <dbReference type="EMBL" id="KAI7996983.1"/>
    </source>
</evidence>
<proteinExistence type="predicted"/>
<comment type="caution">
    <text evidence="1">The sequence shown here is derived from an EMBL/GenBank/DDBJ whole genome shotgun (WGS) entry which is preliminary data.</text>
</comment>
<sequence length="151" mass="17351">MAVVVLVEEKNKRRDLKDFELIKARFEGFKEHLIQIWGFRIRYVEASGIIGDLCFDFPSQDYTGASYVKSIDEAATILLPQTPDKMRELVQLTFYKPPKILPSCVLTDFIRIVFQVLVKALVSMDPGDDTEFLKKQFQEFMVGLTLGHNNS</sequence>
<protein>
    <submittedName>
        <fullName evidence="1">Uncharacterized protein</fullName>
    </submittedName>
</protein>
<evidence type="ECO:0000313" key="2">
    <source>
        <dbReference type="Proteomes" id="UP001060215"/>
    </source>
</evidence>
<organism evidence="1 2">
    <name type="scientific">Camellia lanceoleosa</name>
    <dbReference type="NCBI Taxonomy" id="1840588"/>
    <lineage>
        <taxon>Eukaryota</taxon>
        <taxon>Viridiplantae</taxon>
        <taxon>Streptophyta</taxon>
        <taxon>Embryophyta</taxon>
        <taxon>Tracheophyta</taxon>
        <taxon>Spermatophyta</taxon>
        <taxon>Magnoliopsida</taxon>
        <taxon>eudicotyledons</taxon>
        <taxon>Gunneridae</taxon>
        <taxon>Pentapetalae</taxon>
        <taxon>asterids</taxon>
        <taxon>Ericales</taxon>
        <taxon>Theaceae</taxon>
        <taxon>Camellia</taxon>
    </lineage>
</organism>